<accession>C6HS42</accession>
<dbReference type="AlphaFoldDB" id="C6HS42"/>
<dbReference type="EMBL" id="GG692437">
    <property type="protein sequence ID" value="EER36860.1"/>
    <property type="molecule type" value="Genomic_DNA"/>
</dbReference>
<feature type="region of interest" description="Disordered" evidence="1">
    <location>
        <begin position="177"/>
        <end position="202"/>
    </location>
</feature>
<dbReference type="OrthoDB" id="4188133at2759"/>
<sequence length="237" mass="26297">MYEEESKTSGRDFGEEGGGRWREVGRCSLTSYQELSIAVQQMVCIACMWDVPGRIAELQAIIDDPATSEAQKTNLQTVIKLYHDKVFPGPLKWIQDGKVVLLKDINFDRPYWSENGIAYISQPILIGLGTTGRVFPEMGSCERSHESGARVSAVAVCFEEWLSNQARPGQAKVQYNTYTQPHDPPLHAAATSGSALPDLTPWNPSSRWEKINQLWIKMRAESGISPLPAPPEDYGAA</sequence>
<dbReference type="HOGENOM" id="CLU_1170385_0_0_1"/>
<dbReference type="Proteomes" id="UP000002624">
    <property type="component" value="Unassembled WGS sequence"/>
</dbReference>
<evidence type="ECO:0000313" key="3">
    <source>
        <dbReference type="Proteomes" id="UP000002624"/>
    </source>
</evidence>
<proteinExistence type="predicted"/>
<gene>
    <name evidence="2" type="ORF">HCDG_09023</name>
</gene>
<evidence type="ECO:0000313" key="2">
    <source>
        <dbReference type="EMBL" id="EER36860.1"/>
    </source>
</evidence>
<dbReference type="OMA" id="GSCERSH"/>
<organism evidence="2 3">
    <name type="scientific">Ajellomyces capsulatus (strain H143)</name>
    <name type="common">Darling's disease fungus</name>
    <name type="synonym">Histoplasma capsulatum</name>
    <dbReference type="NCBI Taxonomy" id="544712"/>
    <lineage>
        <taxon>Eukaryota</taxon>
        <taxon>Fungi</taxon>
        <taxon>Dikarya</taxon>
        <taxon>Ascomycota</taxon>
        <taxon>Pezizomycotina</taxon>
        <taxon>Eurotiomycetes</taxon>
        <taxon>Eurotiomycetidae</taxon>
        <taxon>Onygenales</taxon>
        <taxon>Ajellomycetaceae</taxon>
        <taxon>Histoplasma</taxon>
    </lineage>
</organism>
<reference evidence="3" key="1">
    <citation type="submission" date="2009-05" db="EMBL/GenBank/DDBJ databases">
        <title>The genome sequence of Ajellomyces capsulatus strain H143.</title>
        <authorList>
            <person name="Champion M."/>
            <person name="Cuomo C.A."/>
            <person name="Ma L.-J."/>
            <person name="Henn M.R."/>
            <person name="Sil A."/>
            <person name="Goldman B."/>
            <person name="Young S.K."/>
            <person name="Kodira C.D."/>
            <person name="Zeng Q."/>
            <person name="Koehrsen M."/>
            <person name="Alvarado L."/>
            <person name="Berlin A.M."/>
            <person name="Borenstein D."/>
            <person name="Chen Z."/>
            <person name="Engels R."/>
            <person name="Freedman E."/>
            <person name="Gellesch M."/>
            <person name="Goldberg J."/>
            <person name="Griggs A."/>
            <person name="Gujja S."/>
            <person name="Heiman D.I."/>
            <person name="Hepburn T.A."/>
            <person name="Howarth C."/>
            <person name="Jen D."/>
            <person name="Larson L."/>
            <person name="Lewis B."/>
            <person name="Mehta T."/>
            <person name="Park D."/>
            <person name="Pearson M."/>
            <person name="Roberts A."/>
            <person name="Saif S."/>
            <person name="Shea T.D."/>
            <person name="Shenoy N."/>
            <person name="Sisk P."/>
            <person name="Stolte C."/>
            <person name="Sykes S."/>
            <person name="Walk T."/>
            <person name="White J."/>
            <person name="Yandava C."/>
            <person name="Klein B."/>
            <person name="McEwen J.G."/>
            <person name="Puccia R."/>
            <person name="Goldman G.H."/>
            <person name="Felipe M.S."/>
            <person name="Nino-Vega G."/>
            <person name="San-Blas G."/>
            <person name="Taylor J.W."/>
            <person name="Mendoza L."/>
            <person name="Galagan J.E."/>
            <person name="Nusbaum C."/>
            <person name="Birren B.W."/>
        </authorList>
    </citation>
    <scope>NUCLEOTIDE SEQUENCE [LARGE SCALE GENOMIC DNA]</scope>
    <source>
        <strain evidence="3">H143</strain>
    </source>
</reference>
<evidence type="ECO:0000256" key="1">
    <source>
        <dbReference type="SAM" id="MobiDB-lite"/>
    </source>
</evidence>
<name>C6HS42_AJECH</name>
<dbReference type="VEuPathDB" id="FungiDB:HCDG_09023"/>
<protein>
    <submittedName>
        <fullName evidence="2">Uncharacterized protein</fullName>
    </submittedName>
</protein>
<dbReference type="STRING" id="544712.C6HS42"/>